<feature type="domain" description="Asteroid" evidence="3">
    <location>
        <begin position="140"/>
        <end position="373"/>
    </location>
</feature>
<evidence type="ECO:0000313" key="5">
    <source>
        <dbReference type="Proteomes" id="UP000050424"/>
    </source>
</evidence>
<evidence type="ECO:0000259" key="3">
    <source>
        <dbReference type="Pfam" id="PF12813"/>
    </source>
</evidence>
<keyword evidence="5" id="KW-1185">Reference proteome</keyword>
<reference evidence="4 5" key="1">
    <citation type="submission" date="2015-09" db="EMBL/GenBank/DDBJ databases">
        <title>Draft genome of a European isolate of the apple canker pathogen Neonectria ditissima.</title>
        <authorList>
            <person name="Gomez-Cortecero A."/>
            <person name="Harrison R.J."/>
            <person name="Armitage A.D."/>
        </authorList>
    </citation>
    <scope>NUCLEOTIDE SEQUENCE [LARGE SCALE GENOMIC DNA]</scope>
    <source>
        <strain evidence="4 5">R09/05</strain>
    </source>
</reference>
<feature type="region of interest" description="Disordered" evidence="2">
    <location>
        <begin position="528"/>
        <end position="574"/>
    </location>
</feature>
<dbReference type="AlphaFoldDB" id="A0A0P7B0F2"/>
<comment type="similarity">
    <text evidence="1">Belongs to the asteroid family.</text>
</comment>
<evidence type="ECO:0000256" key="2">
    <source>
        <dbReference type="SAM" id="MobiDB-lite"/>
    </source>
</evidence>
<organism evidence="4 5">
    <name type="scientific">Neonectria ditissima</name>
    <dbReference type="NCBI Taxonomy" id="78410"/>
    <lineage>
        <taxon>Eukaryota</taxon>
        <taxon>Fungi</taxon>
        <taxon>Dikarya</taxon>
        <taxon>Ascomycota</taxon>
        <taxon>Pezizomycotina</taxon>
        <taxon>Sordariomycetes</taxon>
        <taxon>Hypocreomycetidae</taxon>
        <taxon>Hypocreales</taxon>
        <taxon>Nectriaceae</taxon>
        <taxon>Neonectria</taxon>
    </lineage>
</organism>
<sequence>MGIPHLISTLEPFAVHGLLDDKSVVIDGPAFAYHILYICNINGVVLPSYQLLGDTAVAWLDELTRRRVSVSAIFFDGYLPLGKRPVRMGRVAKSFHQLKTAHSADPSGRSRSYLSSPTDRYGEPALFSSKPPPGRPFLPPSFHVPAIIEALRLSPRYQSSVRLVPGEADAFCAQHLLESGGTVLTSDSDLLAHDLGRGSVMFFRHIQLDGDSRLACAAFSPRHICERLGLPSDQSHRLAYERKLDPHLSLPQILQQCSKPVADTAGYHKFCQEYLHQEIAPLPVPSSGATIQIHSLDPRISELVLQAGSLCDREDMQEAKIFLPILIEDPTRGSAWEQSTSIRQLAYTILRWIIPGQAPPVQEYRRVNNTVQKGRQVSLLAKAAASEFGKAIVDLMTRIRKETEHNAELSWLILSLSLDIRHCYEEDKQSHALQTIQKTPQVLKSSKVTWGIIHFVAQLQAAYYSLRILRQVLSLVPSRETIPELHKLLVPLPPLAEFPNIDRTIEFLSNTNKLQSIKLLEKFVPFPKGNTHQSKRAAPRKRKASGESLPKAKPSASVRAPITRNPFDVLSQDG</sequence>
<dbReference type="Pfam" id="PF12813">
    <property type="entry name" value="XPG_I_2"/>
    <property type="match status" value="1"/>
</dbReference>
<dbReference type="OrthoDB" id="5297549at2759"/>
<dbReference type="InterPro" id="IPR026832">
    <property type="entry name" value="Asteroid"/>
</dbReference>
<dbReference type="STRING" id="78410.A0A0P7B0F2"/>
<feature type="compositionally biased region" description="Polar residues" evidence="2">
    <location>
        <begin position="109"/>
        <end position="118"/>
    </location>
</feature>
<gene>
    <name evidence="4" type="ORF">AK830_g6481</name>
</gene>
<feature type="region of interest" description="Disordered" evidence="2">
    <location>
        <begin position="99"/>
        <end position="119"/>
    </location>
</feature>
<dbReference type="PANTHER" id="PTHR15665">
    <property type="entry name" value="ASTEROID PROTEIN"/>
    <property type="match status" value="1"/>
</dbReference>
<dbReference type="SUPFAM" id="SSF88723">
    <property type="entry name" value="PIN domain-like"/>
    <property type="match status" value="1"/>
</dbReference>
<dbReference type="Proteomes" id="UP000050424">
    <property type="component" value="Unassembled WGS sequence"/>
</dbReference>
<evidence type="ECO:0000256" key="1">
    <source>
        <dbReference type="ARBA" id="ARBA00007398"/>
    </source>
</evidence>
<protein>
    <recommendedName>
        <fullName evidence="3">Asteroid domain-containing protein</fullName>
    </recommendedName>
</protein>
<dbReference type="InterPro" id="IPR029060">
    <property type="entry name" value="PIN-like_dom_sf"/>
</dbReference>
<name>A0A0P7B0F2_9HYPO</name>
<dbReference type="InterPro" id="IPR039436">
    <property type="entry name" value="Asteroid_dom"/>
</dbReference>
<proteinExistence type="inferred from homology"/>
<dbReference type="EMBL" id="LKCW01000091">
    <property type="protein sequence ID" value="KPM40096.1"/>
    <property type="molecule type" value="Genomic_DNA"/>
</dbReference>
<dbReference type="PANTHER" id="PTHR15665:SF1">
    <property type="entry name" value="PROTEIN ASTEROID HOMOLOG 1"/>
    <property type="match status" value="1"/>
</dbReference>
<accession>A0A0P7B0F2</accession>
<evidence type="ECO:0000313" key="4">
    <source>
        <dbReference type="EMBL" id="KPM40096.1"/>
    </source>
</evidence>
<feature type="compositionally biased region" description="Basic residues" evidence="2">
    <location>
        <begin position="533"/>
        <end position="543"/>
    </location>
</feature>
<comment type="caution">
    <text evidence="4">The sequence shown here is derived from an EMBL/GenBank/DDBJ whole genome shotgun (WGS) entry which is preliminary data.</text>
</comment>
<dbReference type="Gene3D" id="3.40.50.1010">
    <property type="entry name" value="5'-nuclease"/>
    <property type="match status" value="1"/>
</dbReference>